<sequence length="132" mass="14769">MVKEVSSTIHLATMEAAAEYCVKAQTYVETINRSSSFSQPQCVRAQGSRSMWLITVLMSSAGFAVAALTLPFLVWKTRKIFQYCCCPIAVLPDTLPPTQLILRGREEAEQCDLMVHVIPSEEVLCLWIQETL</sequence>
<accession>A0A8C9ESM6</accession>
<keyword evidence="1" id="KW-1133">Transmembrane helix</keyword>
<dbReference type="Proteomes" id="UP000694428">
    <property type="component" value="Unplaced"/>
</dbReference>
<evidence type="ECO:0000259" key="2">
    <source>
        <dbReference type="Pfam" id="PF09294"/>
    </source>
</evidence>
<dbReference type="InterPro" id="IPR013783">
    <property type="entry name" value="Ig-like_fold"/>
</dbReference>
<evidence type="ECO:0000313" key="4">
    <source>
        <dbReference type="Proteomes" id="UP000694428"/>
    </source>
</evidence>
<feature type="domain" description="Interferon/interleukin receptor" evidence="2">
    <location>
        <begin position="6"/>
        <end position="45"/>
    </location>
</feature>
<proteinExistence type="predicted"/>
<dbReference type="InterPro" id="IPR036116">
    <property type="entry name" value="FN3_sf"/>
</dbReference>
<dbReference type="Pfam" id="PF09294">
    <property type="entry name" value="Interfer-bind"/>
    <property type="match status" value="1"/>
</dbReference>
<keyword evidence="1" id="KW-0472">Membrane</keyword>
<evidence type="ECO:0000256" key="1">
    <source>
        <dbReference type="SAM" id="Phobius"/>
    </source>
</evidence>
<reference evidence="3" key="1">
    <citation type="submission" date="2025-08" db="UniProtKB">
        <authorList>
            <consortium name="Ensembl"/>
        </authorList>
    </citation>
    <scope>IDENTIFICATION</scope>
</reference>
<evidence type="ECO:0000313" key="3">
    <source>
        <dbReference type="Ensembl" id="ENSPSTP00000004023.1"/>
    </source>
</evidence>
<dbReference type="InterPro" id="IPR015373">
    <property type="entry name" value="Interferon/interleukin_rcp_dom"/>
</dbReference>
<keyword evidence="1" id="KW-0812">Transmembrane</keyword>
<dbReference type="SUPFAM" id="SSF49265">
    <property type="entry name" value="Fibronectin type III"/>
    <property type="match status" value="1"/>
</dbReference>
<dbReference type="Ensembl" id="ENSPSTT00000004230.1">
    <property type="protein sequence ID" value="ENSPSTP00000004023.1"/>
    <property type="gene ID" value="ENSPSTG00000002920.1"/>
</dbReference>
<keyword evidence="4" id="KW-1185">Reference proteome</keyword>
<reference evidence="3" key="2">
    <citation type="submission" date="2025-09" db="UniProtKB">
        <authorList>
            <consortium name="Ensembl"/>
        </authorList>
    </citation>
    <scope>IDENTIFICATION</scope>
</reference>
<name>A0A8C9ESM6_PAVCR</name>
<feature type="transmembrane region" description="Helical" evidence="1">
    <location>
        <begin position="51"/>
        <end position="75"/>
    </location>
</feature>
<dbReference type="Gene3D" id="2.60.40.10">
    <property type="entry name" value="Immunoglobulins"/>
    <property type="match status" value="1"/>
</dbReference>
<organism evidence="3 4">
    <name type="scientific">Pavo cristatus</name>
    <name type="common">Indian peafowl</name>
    <name type="synonym">Blue peafowl</name>
    <dbReference type="NCBI Taxonomy" id="9049"/>
    <lineage>
        <taxon>Eukaryota</taxon>
        <taxon>Metazoa</taxon>
        <taxon>Chordata</taxon>
        <taxon>Craniata</taxon>
        <taxon>Vertebrata</taxon>
        <taxon>Euteleostomi</taxon>
        <taxon>Archelosauria</taxon>
        <taxon>Archosauria</taxon>
        <taxon>Dinosauria</taxon>
        <taxon>Saurischia</taxon>
        <taxon>Theropoda</taxon>
        <taxon>Coelurosauria</taxon>
        <taxon>Aves</taxon>
        <taxon>Neognathae</taxon>
        <taxon>Galloanserae</taxon>
        <taxon>Galliformes</taxon>
        <taxon>Phasianidae</taxon>
        <taxon>Phasianinae</taxon>
        <taxon>Pavo</taxon>
    </lineage>
</organism>
<dbReference type="AlphaFoldDB" id="A0A8C9ESM6"/>
<protein>
    <recommendedName>
        <fullName evidence="2">Interferon/interleukin receptor domain-containing protein</fullName>
    </recommendedName>
</protein>